<dbReference type="GO" id="GO:0031492">
    <property type="term" value="F:nucleosomal DNA binding"/>
    <property type="evidence" value="ECO:0007669"/>
    <property type="project" value="InterPro"/>
</dbReference>
<evidence type="ECO:0000256" key="5">
    <source>
        <dbReference type="ARBA" id="ARBA00023242"/>
    </source>
</evidence>
<keyword evidence="4" id="KW-0238">DNA-binding</keyword>
<dbReference type="AlphaFoldDB" id="A0AAQ4PLL2"/>
<dbReference type="Ensembl" id="ENSGACT00000076669.1">
    <property type="protein sequence ID" value="ENSGACP00000039714.1"/>
    <property type="gene ID" value="ENSGACG00000033142.1"/>
</dbReference>
<sequence length="180" mass="19483">MPKRKSPEGPEGKEASKVTKQETPRRSERLLAKPAPPKAETKAKKAIVKKVADDKGAKAKKSVAKGKKDDGPAQNGQTKTKEIYVSRPSVSVSSIRSSAPSLMSVRGQSETVRVKGTLECLYSVSRVRVWTLNLYLKSCTSAEQTFTPTVCRGVLWRAGRATGNAPLWRVTGSSLSSPSR</sequence>
<keyword evidence="8" id="KW-1185">Reference proteome</keyword>
<dbReference type="InterPro" id="IPR000079">
    <property type="entry name" value="HMGN_fam"/>
</dbReference>
<reference evidence="7" key="2">
    <citation type="submission" date="2025-08" db="UniProtKB">
        <authorList>
            <consortium name="Ensembl"/>
        </authorList>
    </citation>
    <scope>IDENTIFICATION</scope>
</reference>
<comment type="similarity">
    <text evidence="2">Belongs to the HMGN family.</text>
</comment>
<evidence type="ECO:0000256" key="6">
    <source>
        <dbReference type="SAM" id="MobiDB-lite"/>
    </source>
</evidence>
<dbReference type="Proteomes" id="UP000007635">
    <property type="component" value="Chromosome XVIII"/>
</dbReference>
<evidence type="ECO:0000256" key="1">
    <source>
        <dbReference type="ARBA" id="ARBA00004123"/>
    </source>
</evidence>
<reference evidence="7" key="3">
    <citation type="submission" date="2025-09" db="UniProtKB">
        <authorList>
            <consortium name="Ensembl"/>
        </authorList>
    </citation>
    <scope>IDENTIFICATION</scope>
</reference>
<name>A0AAQ4PLL2_GASAC</name>
<evidence type="ECO:0000256" key="3">
    <source>
        <dbReference type="ARBA" id="ARBA00022145"/>
    </source>
</evidence>
<dbReference type="PRINTS" id="PR00925">
    <property type="entry name" value="NONHISHMG17"/>
</dbReference>
<evidence type="ECO:0000256" key="2">
    <source>
        <dbReference type="ARBA" id="ARBA00007696"/>
    </source>
</evidence>
<feature type="compositionally biased region" description="Basic and acidic residues" evidence="6">
    <location>
        <begin position="1"/>
        <end position="31"/>
    </location>
</feature>
<accession>A0AAQ4PLL2</accession>
<evidence type="ECO:0000313" key="7">
    <source>
        <dbReference type="Ensembl" id="ENSGACP00000039714.1"/>
    </source>
</evidence>
<dbReference type="GO" id="GO:0006325">
    <property type="term" value="P:chromatin organization"/>
    <property type="evidence" value="ECO:0007669"/>
    <property type="project" value="TreeGrafter"/>
</dbReference>
<evidence type="ECO:0000313" key="8">
    <source>
        <dbReference type="Proteomes" id="UP000007635"/>
    </source>
</evidence>
<feature type="region of interest" description="Disordered" evidence="6">
    <location>
        <begin position="1"/>
        <end position="81"/>
    </location>
</feature>
<proteinExistence type="inferred from homology"/>
<dbReference type="GO" id="GO:0000785">
    <property type="term" value="C:chromatin"/>
    <property type="evidence" value="ECO:0007669"/>
    <property type="project" value="InterPro"/>
</dbReference>
<dbReference type="Pfam" id="PF01101">
    <property type="entry name" value="HMG14_17"/>
    <property type="match status" value="1"/>
</dbReference>
<dbReference type="SMART" id="SM00527">
    <property type="entry name" value="HMG17"/>
    <property type="match status" value="1"/>
</dbReference>
<keyword evidence="5" id="KW-0539">Nucleus</keyword>
<dbReference type="GeneTree" id="ENSGT01130000278393"/>
<dbReference type="PANTHER" id="PTHR23087">
    <property type="entry name" value="NONHISTONE CHROMOSOMAL PROTEIN HMG"/>
    <property type="match status" value="1"/>
</dbReference>
<dbReference type="GO" id="GO:0005634">
    <property type="term" value="C:nucleus"/>
    <property type="evidence" value="ECO:0007669"/>
    <property type="project" value="UniProtKB-SubCell"/>
</dbReference>
<organism evidence="7 8">
    <name type="scientific">Gasterosteus aculeatus aculeatus</name>
    <name type="common">three-spined stickleback</name>
    <dbReference type="NCBI Taxonomy" id="481459"/>
    <lineage>
        <taxon>Eukaryota</taxon>
        <taxon>Metazoa</taxon>
        <taxon>Chordata</taxon>
        <taxon>Craniata</taxon>
        <taxon>Vertebrata</taxon>
        <taxon>Euteleostomi</taxon>
        <taxon>Actinopterygii</taxon>
        <taxon>Neopterygii</taxon>
        <taxon>Teleostei</taxon>
        <taxon>Neoteleostei</taxon>
        <taxon>Acanthomorphata</taxon>
        <taxon>Eupercaria</taxon>
        <taxon>Perciformes</taxon>
        <taxon>Cottioidei</taxon>
        <taxon>Gasterosteales</taxon>
        <taxon>Gasterosteidae</taxon>
        <taxon>Gasterosteus</taxon>
    </lineage>
</organism>
<protein>
    <recommendedName>
        <fullName evidence="3">High mobility group nucleosome-binding domain-containing protein 3</fullName>
    </recommendedName>
</protein>
<dbReference type="PANTHER" id="PTHR23087:SF2">
    <property type="entry name" value="HIGH MOBILITY GROUP NUCLEOSOME-BINDING DOMAIN-CONTAINING PROTEIN 3"/>
    <property type="match status" value="1"/>
</dbReference>
<reference evidence="7 8" key="1">
    <citation type="journal article" date="2021" name="G3 (Bethesda)">
        <title>Improved contiguity of the threespine stickleback genome using long-read sequencing.</title>
        <authorList>
            <person name="Nath S."/>
            <person name="Shaw D.E."/>
            <person name="White M.A."/>
        </authorList>
    </citation>
    <scope>NUCLEOTIDE SEQUENCE [LARGE SCALE GENOMIC DNA]</scope>
    <source>
        <strain evidence="7 8">Lake Benthic</strain>
    </source>
</reference>
<comment type="subcellular location">
    <subcellularLocation>
        <location evidence="1">Nucleus</location>
    </subcellularLocation>
</comment>
<evidence type="ECO:0000256" key="4">
    <source>
        <dbReference type="ARBA" id="ARBA00023125"/>
    </source>
</evidence>